<dbReference type="NCBIfam" id="TIGR01877">
    <property type="entry name" value="cas_cas6"/>
    <property type="match status" value="1"/>
</dbReference>
<gene>
    <name evidence="8" type="ORF">PL8927_600036</name>
</gene>
<evidence type="ECO:0000256" key="4">
    <source>
        <dbReference type="ARBA" id="ARBA00023118"/>
    </source>
</evidence>
<dbReference type="Gene3D" id="3.30.70.1900">
    <property type="match status" value="1"/>
</dbReference>
<name>A0A7Z9DZG1_9CYAN</name>
<dbReference type="AlphaFoldDB" id="A0A7Z9DZG1"/>
<dbReference type="EMBL" id="CZCU02000136">
    <property type="protein sequence ID" value="VXD17630.1"/>
    <property type="molecule type" value="Genomic_DNA"/>
</dbReference>
<dbReference type="InterPro" id="IPR045648">
    <property type="entry name" value="CRISPR-assoc_Cas6-like_N"/>
</dbReference>
<proteinExistence type="predicted"/>
<dbReference type="InterPro" id="IPR019267">
    <property type="entry name" value="CRISPR-assoc_Cas6_C"/>
</dbReference>
<evidence type="ECO:0000313" key="9">
    <source>
        <dbReference type="Proteomes" id="UP000184550"/>
    </source>
</evidence>
<organism evidence="8 9">
    <name type="scientific">Planktothrix serta PCC 8927</name>
    <dbReference type="NCBI Taxonomy" id="671068"/>
    <lineage>
        <taxon>Bacteria</taxon>
        <taxon>Bacillati</taxon>
        <taxon>Cyanobacteriota</taxon>
        <taxon>Cyanophyceae</taxon>
        <taxon>Oscillatoriophycideae</taxon>
        <taxon>Oscillatoriales</taxon>
        <taxon>Microcoleaceae</taxon>
        <taxon>Planktothrix</taxon>
    </lineage>
</organism>
<feature type="domain" description="CRISPR-associated protein Cas6 C-terminal" evidence="6">
    <location>
        <begin position="158"/>
        <end position="278"/>
    </location>
</feature>
<evidence type="ECO:0000256" key="2">
    <source>
        <dbReference type="ARBA" id="ARBA00022759"/>
    </source>
</evidence>
<dbReference type="Pfam" id="PF19308">
    <property type="entry name" value="CRISPR_Cas6_N"/>
    <property type="match status" value="1"/>
</dbReference>
<feature type="domain" description="CRISPR-associated protein Cas6-like N-terminal" evidence="7">
    <location>
        <begin position="36"/>
        <end position="135"/>
    </location>
</feature>
<dbReference type="SUPFAM" id="SSF88659">
    <property type="entry name" value="Sigma3 and sigma4 domains of RNA polymerase sigma factors"/>
    <property type="match status" value="1"/>
</dbReference>
<evidence type="ECO:0000259" key="5">
    <source>
        <dbReference type="Pfam" id="PF08281"/>
    </source>
</evidence>
<dbReference type="GO" id="GO:0003677">
    <property type="term" value="F:DNA binding"/>
    <property type="evidence" value="ECO:0007669"/>
    <property type="project" value="InterPro"/>
</dbReference>
<keyword evidence="9" id="KW-1185">Reference proteome</keyword>
<protein>
    <submittedName>
        <fullName evidence="8">CRISPR-associated protein Cas6</fullName>
    </submittedName>
</protein>
<dbReference type="GO" id="GO:0051607">
    <property type="term" value="P:defense response to virus"/>
    <property type="evidence" value="ECO:0007669"/>
    <property type="project" value="UniProtKB-KW"/>
</dbReference>
<dbReference type="GO" id="GO:0006352">
    <property type="term" value="P:DNA-templated transcription initiation"/>
    <property type="evidence" value="ECO:0007669"/>
    <property type="project" value="InterPro"/>
</dbReference>
<keyword evidence="4" id="KW-0051">Antiviral defense</keyword>
<accession>A0A7Z9DZG1</accession>
<keyword evidence="2" id="KW-0255">Endonuclease</keyword>
<sequence>MSSRTAKKSRSSSLNLPQSTELVALAFDLSSPKDATLFPQYSIGLHAWFLDQVRQIDPELSEYLHDSQSEKPFTLSGLNGKMGTAGKQLQIHANQPYQWMLTLLSKPVVDWLRDWLKNPPTAINLRQTSFNIKSISFAYPPTTYQQLFETSPSKTLSLSFLSPTSFRRKGHHFPLPLPFNVFHSYLRRWNDFSGHQFEQDAFLSWVDENVIILRHQLESVKVVAGKKGSVTGFTGAIEYGLTENAYNQPEFVQLFFTLGELAPYCGTGHKTTFGLGQTQTGWHREEGLVTLTTVELLLAQRIEQITEKLMQGQKRTGGTRAIDICETRATILARYEFGESLKDIAEDLEMPYETVKTYAKLARQGIKSL</sequence>
<evidence type="ECO:0000256" key="3">
    <source>
        <dbReference type="ARBA" id="ARBA00022801"/>
    </source>
</evidence>
<dbReference type="InterPro" id="IPR013324">
    <property type="entry name" value="RNA_pol_sigma_r3/r4-like"/>
</dbReference>
<dbReference type="OrthoDB" id="425607at2"/>
<evidence type="ECO:0000259" key="7">
    <source>
        <dbReference type="Pfam" id="PF19308"/>
    </source>
</evidence>
<keyword evidence="1" id="KW-0540">Nuclease</keyword>
<evidence type="ECO:0000313" key="8">
    <source>
        <dbReference type="EMBL" id="VXD17630.1"/>
    </source>
</evidence>
<dbReference type="GO" id="GO:0016788">
    <property type="term" value="F:hydrolase activity, acting on ester bonds"/>
    <property type="evidence" value="ECO:0007669"/>
    <property type="project" value="InterPro"/>
</dbReference>
<dbReference type="CDD" id="cd21141">
    <property type="entry name" value="Cas6_III-like"/>
    <property type="match status" value="1"/>
</dbReference>
<dbReference type="Proteomes" id="UP000184550">
    <property type="component" value="Unassembled WGS sequence"/>
</dbReference>
<dbReference type="Pfam" id="PF08281">
    <property type="entry name" value="Sigma70_r4_2"/>
    <property type="match status" value="1"/>
</dbReference>
<reference evidence="8" key="1">
    <citation type="submission" date="2019-10" db="EMBL/GenBank/DDBJ databases">
        <authorList>
            <consortium name="Genoscope - CEA"/>
            <person name="William W."/>
        </authorList>
    </citation>
    <scope>NUCLEOTIDE SEQUENCE [LARGE SCALE GENOMIC DNA]</scope>
    <source>
        <strain evidence="8">BBR_PRJEB10992</strain>
    </source>
</reference>
<feature type="domain" description="RNA polymerase sigma factor 70 region 4 type 2" evidence="5">
    <location>
        <begin position="327"/>
        <end position="364"/>
    </location>
</feature>
<dbReference type="Gene3D" id="3.30.70.1890">
    <property type="match status" value="1"/>
</dbReference>
<comment type="caution">
    <text evidence="8">The sequence shown here is derived from an EMBL/GenBank/DDBJ whole genome shotgun (WGS) entry which is preliminary data.</text>
</comment>
<keyword evidence="3" id="KW-0378">Hydrolase</keyword>
<dbReference type="GO" id="GO:0016987">
    <property type="term" value="F:sigma factor activity"/>
    <property type="evidence" value="ECO:0007669"/>
    <property type="project" value="InterPro"/>
</dbReference>
<dbReference type="InterPro" id="IPR045747">
    <property type="entry name" value="CRISPR-assoc_prot_Cas6_N_sf"/>
</dbReference>
<dbReference type="InterPro" id="IPR013249">
    <property type="entry name" value="RNA_pol_sigma70_r4_t2"/>
</dbReference>
<dbReference type="InterPro" id="IPR010156">
    <property type="entry name" value="CRISPR-assoc_prot_Cas6"/>
</dbReference>
<dbReference type="Pfam" id="PF10040">
    <property type="entry name" value="CRISPR_Cas6"/>
    <property type="match status" value="1"/>
</dbReference>
<evidence type="ECO:0000256" key="1">
    <source>
        <dbReference type="ARBA" id="ARBA00022722"/>
    </source>
</evidence>
<evidence type="ECO:0000259" key="6">
    <source>
        <dbReference type="Pfam" id="PF10040"/>
    </source>
</evidence>
<dbReference type="GO" id="GO:0004519">
    <property type="term" value="F:endonuclease activity"/>
    <property type="evidence" value="ECO:0007669"/>
    <property type="project" value="UniProtKB-KW"/>
</dbReference>